<dbReference type="SUPFAM" id="SSF103473">
    <property type="entry name" value="MFS general substrate transporter"/>
    <property type="match status" value="1"/>
</dbReference>
<dbReference type="PANTHER" id="PTHR42718">
    <property type="entry name" value="MAJOR FACILITATOR SUPERFAMILY MULTIDRUG TRANSPORTER MFSC"/>
    <property type="match status" value="1"/>
</dbReference>
<feature type="transmembrane region" description="Helical" evidence="8">
    <location>
        <begin position="78"/>
        <end position="97"/>
    </location>
</feature>
<feature type="transmembrane region" description="Helical" evidence="8">
    <location>
        <begin position="296"/>
        <end position="317"/>
    </location>
</feature>
<evidence type="ECO:0000256" key="5">
    <source>
        <dbReference type="ARBA" id="ARBA00022989"/>
    </source>
</evidence>
<feature type="transmembrane region" description="Helical" evidence="8">
    <location>
        <begin position="228"/>
        <end position="248"/>
    </location>
</feature>
<feature type="transmembrane region" description="Helical" evidence="8">
    <location>
        <begin position="46"/>
        <end position="66"/>
    </location>
</feature>
<dbReference type="RefSeq" id="WP_195893465.1">
    <property type="nucleotide sequence ID" value="NZ_JADOGI010000003.1"/>
</dbReference>
<dbReference type="InterPro" id="IPR020846">
    <property type="entry name" value="MFS_dom"/>
</dbReference>
<feature type="compositionally biased region" description="Low complexity" evidence="7">
    <location>
        <begin position="455"/>
        <end position="472"/>
    </location>
</feature>
<accession>A0A931A7Y9</accession>
<keyword evidence="4 8" id="KW-0812">Transmembrane</keyword>
<keyword evidence="5 8" id="KW-1133">Transmembrane helix</keyword>
<evidence type="ECO:0000256" key="6">
    <source>
        <dbReference type="ARBA" id="ARBA00023136"/>
    </source>
</evidence>
<gene>
    <name evidence="10" type="ORF">ITP53_01670</name>
</gene>
<keyword evidence="3" id="KW-1003">Cell membrane</keyword>
<keyword evidence="6 8" id="KW-0472">Membrane</keyword>
<dbReference type="GO" id="GO:0005886">
    <property type="term" value="C:plasma membrane"/>
    <property type="evidence" value="ECO:0007669"/>
    <property type="project" value="UniProtKB-SubCell"/>
</dbReference>
<feature type="transmembrane region" description="Helical" evidence="8">
    <location>
        <begin position="103"/>
        <end position="125"/>
    </location>
</feature>
<feature type="transmembrane region" description="Helical" evidence="8">
    <location>
        <begin position="407"/>
        <end position="426"/>
    </location>
</feature>
<feature type="domain" description="Major facilitator superfamily (MFS) profile" evidence="9">
    <location>
        <begin position="12"/>
        <end position="455"/>
    </location>
</feature>
<feature type="transmembrane region" description="Helical" evidence="8">
    <location>
        <begin position="165"/>
        <end position="184"/>
    </location>
</feature>
<evidence type="ECO:0000313" key="10">
    <source>
        <dbReference type="EMBL" id="MBF8184472.1"/>
    </source>
</evidence>
<feature type="transmembrane region" description="Helical" evidence="8">
    <location>
        <begin position="12"/>
        <end position="34"/>
    </location>
</feature>
<dbReference type="GO" id="GO:0022857">
    <property type="term" value="F:transmembrane transporter activity"/>
    <property type="evidence" value="ECO:0007669"/>
    <property type="project" value="InterPro"/>
</dbReference>
<feature type="transmembrane region" description="Helical" evidence="8">
    <location>
        <begin position="269"/>
        <end position="290"/>
    </location>
</feature>
<organism evidence="10 11">
    <name type="scientific">Nonomuraea cypriaca</name>
    <dbReference type="NCBI Taxonomy" id="1187855"/>
    <lineage>
        <taxon>Bacteria</taxon>
        <taxon>Bacillati</taxon>
        <taxon>Actinomycetota</taxon>
        <taxon>Actinomycetes</taxon>
        <taxon>Streptosporangiales</taxon>
        <taxon>Streptosporangiaceae</taxon>
        <taxon>Nonomuraea</taxon>
    </lineage>
</organism>
<proteinExistence type="predicted"/>
<dbReference type="InterPro" id="IPR011701">
    <property type="entry name" value="MFS"/>
</dbReference>
<feature type="transmembrane region" description="Helical" evidence="8">
    <location>
        <begin position="357"/>
        <end position="387"/>
    </location>
</feature>
<evidence type="ECO:0000256" key="1">
    <source>
        <dbReference type="ARBA" id="ARBA00004651"/>
    </source>
</evidence>
<comment type="subcellular location">
    <subcellularLocation>
        <location evidence="1">Cell membrane</location>
        <topology evidence="1">Multi-pass membrane protein</topology>
    </subcellularLocation>
</comment>
<feature type="non-terminal residue" evidence="10">
    <location>
        <position position="479"/>
    </location>
</feature>
<dbReference type="PANTHER" id="PTHR42718:SF46">
    <property type="entry name" value="BLR6921 PROTEIN"/>
    <property type="match status" value="1"/>
</dbReference>
<dbReference type="PROSITE" id="PS50850">
    <property type="entry name" value="MFS"/>
    <property type="match status" value="1"/>
</dbReference>
<comment type="caution">
    <text evidence="10">The sequence shown here is derived from an EMBL/GenBank/DDBJ whole genome shotgun (WGS) entry which is preliminary data.</text>
</comment>
<name>A0A931A7Y9_9ACTN</name>
<dbReference type="AlphaFoldDB" id="A0A931A7Y9"/>
<dbReference type="Gene3D" id="1.20.1250.20">
    <property type="entry name" value="MFS general substrate transporter like domains"/>
    <property type="match status" value="1"/>
</dbReference>
<sequence>MSETSETVRRPPLGLLCTAQFMLTLDFAILNVALPSIQRDLGFTDAALQWVVGAYALFYGGFLLLGGRLGDLFGRKRLFVGGLVLFTAASLVGGFATDPIVLVVARALQGLTAAAVSPAVLALIASGFTEAKERAKAMGIFGAVASAGFTGGVLFGGILTEYLGWRSVMWVNVPIGILLIARALKRLDADHGVARRGRVDLPGATLVTVGMCAIMYALTVAADQGWSSAGVVWPLAVGGVLLVAFVWLQARVSTPLVPLSIFANRAVTAGNAIAFLSGGVMSISTFFMSVYMQEVLGYSAIQTGLAFFPQAFVVVLASKNVAQMTGTRGARPVLIGGAVLLTAGSLLLTGIPVDGSLWIHIVPGGVLQGLGVTVMMISTAVAATYGVAGPRMGLASGLYTSSRQLGVGLWLAIGVTASGLAAGSGIEAFHTAFWLAAGLSVLIAALSFLIPATKKPAAPARPPLLQRRCPPTSTRGACP</sequence>
<keyword evidence="11" id="KW-1185">Reference proteome</keyword>
<evidence type="ECO:0000256" key="8">
    <source>
        <dbReference type="SAM" id="Phobius"/>
    </source>
</evidence>
<feature type="transmembrane region" description="Helical" evidence="8">
    <location>
        <begin position="137"/>
        <end position="159"/>
    </location>
</feature>
<evidence type="ECO:0000256" key="3">
    <source>
        <dbReference type="ARBA" id="ARBA00022475"/>
    </source>
</evidence>
<dbReference type="EMBL" id="JADOGI010000003">
    <property type="protein sequence ID" value="MBF8184472.1"/>
    <property type="molecule type" value="Genomic_DNA"/>
</dbReference>
<evidence type="ECO:0000256" key="7">
    <source>
        <dbReference type="SAM" id="MobiDB-lite"/>
    </source>
</evidence>
<dbReference type="CDD" id="cd17321">
    <property type="entry name" value="MFS_MMR_MDR_like"/>
    <property type="match status" value="1"/>
</dbReference>
<dbReference type="Gene3D" id="1.20.1720.10">
    <property type="entry name" value="Multidrug resistance protein D"/>
    <property type="match status" value="1"/>
</dbReference>
<evidence type="ECO:0000259" key="9">
    <source>
        <dbReference type="PROSITE" id="PS50850"/>
    </source>
</evidence>
<dbReference type="Proteomes" id="UP000605361">
    <property type="component" value="Unassembled WGS sequence"/>
</dbReference>
<dbReference type="InterPro" id="IPR036259">
    <property type="entry name" value="MFS_trans_sf"/>
</dbReference>
<feature type="transmembrane region" description="Helical" evidence="8">
    <location>
        <begin position="329"/>
        <end position="351"/>
    </location>
</feature>
<evidence type="ECO:0000256" key="2">
    <source>
        <dbReference type="ARBA" id="ARBA00022448"/>
    </source>
</evidence>
<feature type="transmembrane region" description="Helical" evidence="8">
    <location>
        <begin position="432"/>
        <end position="452"/>
    </location>
</feature>
<protein>
    <submittedName>
        <fullName evidence="10">MFS transporter</fullName>
    </submittedName>
</protein>
<feature type="transmembrane region" description="Helical" evidence="8">
    <location>
        <begin position="204"/>
        <end position="222"/>
    </location>
</feature>
<feature type="region of interest" description="Disordered" evidence="7">
    <location>
        <begin position="455"/>
        <end position="479"/>
    </location>
</feature>
<evidence type="ECO:0000256" key="4">
    <source>
        <dbReference type="ARBA" id="ARBA00022692"/>
    </source>
</evidence>
<dbReference type="Pfam" id="PF07690">
    <property type="entry name" value="MFS_1"/>
    <property type="match status" value="1"/>
</dbReference>
<reference evidence="10" key="1">
    <citation type="submission" date="2020-11" db="EMBL/GenBank/DDBJ databases">
        <title>Whole-genome analyses of Nonomuraea sp. K274.</title>
        <authorList>
            <person name="Veyisoglu A."/>
        </authorList>
    </citation>
    <scope>NUCLEOTIDE SEQUENCE</scope>
    <source>
        <strain evidence="10">K274</strain>
    </source>
</reference>
<evidence type="ECO:0000313" key="11">
    <source>
        <dbReference type="Proteomes" id="UP000605361"/>
    </source>
</evidence>
<dbReference type="PRINTS" id="PR01036">
    <property type="entry name" value="TCRTETB"/>
</dbReference>
<keyword evidence="2" id="KW-0813">Transport</keyword>